<gene>
    <name evidence="2" type="ORF">ACFSVN_11670</name>
</gene>
<dbReference type="SUPFAM" id="SSF52266">
    <property type="entry name" value="SGNH hydrolase"/>
    <property type="match status" value="2"/>
</dbReference>
<sequence>MKRLKQLSKLLLVTAVVFAGCDGQESSLIGDRIENNPLPNQPNYTAGDADFSNYIAIGNSLTAGLMDGALYTNGQIHAFPAILAGQLELVGGGNFLQPDVNSSNGFNASLSDPQQGLILGRTELDTNIPGPVPTQGEFPIPAFNGDRLNVNNLGVPGIKVADLFSSDLQNNNALGLYYSRFATNPGSSTIIQDAVAKNPTFFSLWIGNNDVLGYALSGGLDENMITTQGDFQNSLGNAIGALVQTGATGVVLNIPPLVTLPFFRAIPYNRIELDQATADQINAGLTPVNQAMMALTQAPINHDPEDIARRTMEYSAGNNPILVIDEELEDLGPKYDMLLGAGAINQQQRDALVPYEQSRPLTAGELVLLTAGSVLGTEADGDDAVADTPIGVVVPLGFDVTDQSLNGDKYYLTLAEQTNIVTARATFNAVISGVIDATNQQAGADVVHLVDVNPFMADILGLTSTEAQQLALTAAGQAAADGVTGKSVRGFNLQPDFSPGGIFSTDAVHPNPRGHAIVANEIIKKLNEVYDANIPEVDVLNYPSVIIAQ</sequence>
<evidence type="ECO:0000313" key="3">
    <source>
        <dbReference type="Proteomes" id="UP001597460"/>
    </source>
</evidence>
<feature type="signal peptide" evidence="1">
    <location>
        <begin position="1"/>
        <end position="19"/>
    </location>
</feature>
<proteinExistence type="predicted"/>
<dbReference type="Proteomes" id="UP001597460">
    <property type="component" value="Unassembled WGS sequence"/>
</dbReference>
<evidence type="ECO:0008006" key="4">
    <source>
        <dbReference type="Google" id="ProtNLM"/>
    </source>
</evidence>
<protein>
    <recommendedName>
        <fullName evidence="4">GDSL-like Lipase/Acylhydrolase</fullName>
    </recommendedName>
</protein>
<keyword evidence="1" id="KW-0732">Signal</keyword>
<name>A0ABW5JL26_9BACT</name>
<organism evidence="2 3">
    <name type="scientific">Gracilimonas halophila</name>
    <dbReference type="NCBI Taxonomy" id="1834464"/>
    <lineage>
        <taxon>Bacteria</taxon>
        <taxon>Pseudomonadati</taxon>
        <taxon>Balneolota</taxon>
        <taxon>Balneolia</taxon>
        <taxon>Balneolales</taxon>
        <taxon>Balneolaceae</taxon>
        <taxon>Gracilimonas</taxon>
    </lineage>
</organism>
<evidence type="ECO:0000256" key="1">
    <source>
        <dbReference type="SAM" id="SignalP"/>
    </source>
</evidence>
<accession>A0ABW5JL26</accession>
<dbReference type="InterPro" id="IPR036514">
    <property type="entry name" value="SGNH_hydro_sf"/>
</dbReference>
<dbReference type="RefSeq" id="WP_390302810.1">
    <property type="nucleotide sequence ID" value="NZ_JBHULI010000025.1"/>
</dbReference>
<reference evidence="3" key="1">
    <citation type="journal article" date="2019" name="Int. J. Syst. Evol. Microbiol.">
        <title>The Global Catalogue of Microorganisms (GCM) 10K type strain sequencing project: providing services to taxonomists for standard genome sequencing and annotation.</title>
        <authorList>
            <consortium name="The Broad Institute Genomics Platform"/>
            <consortium name="The Broad Institute Genome Sequencing Center for Infectious Disease"/>
            <person name="Wu L."/>
            <person name="Ma J."/>
        </authorList>
    </citation>
    <scope>NUCLEOTIDE SEQUENCE [LARGE SCALE GENOMIC DNA]</scope>
    <source>
        <strain evidence="3">KCTC 52042</strain>
    </source>
</reference>
<evidence type="ECO:0000313" key="2">
    <source>
        <dbReference type="EMBL" id="MFD2533108.1"/>
    </source>
</evidence>
<feature type="chain" id="PRO_5046440814" description="GDSL-like Lipase/Acylhydrolase" evidence="1">
    <location>
        <begin position="20"/>
        <end position="549"/>
    </location>
</feature>
<keyword evidence="3" id="KW-1185">Reference proteome</keyword>
<dbReference type="PROSITE" id="PS51257">
    <property type="entry name" value="PROKAR_LIPOPROTEIN"/>
    <property type="match status" value="1"/>
</dbReference>
<dbReference type="Gene3D" id="3.40.50.1110">
    <property type="entry name" value="SGNH hydrolase"/>
    <property type="match status" value="1"/>
</dbReference>
<dbReference type="EMBL" id="JBHULI010000025">
    <property type="protein sequence ID" value="MFD2533108.1"/>
    <property type="molecule type" value="Genomic_DNA"/>
</dbReference>
<comment type="caution">
    <text evidence="2">The sequence shown here is derived from an EMBL/GenBank/DDBJ whole genome shotgun (WGS) entry which is preliminary data.</text>
</comment>